<dbReference type="InterPro" id="IPR030381">
    <property type="entry name" value="G_DYNAMIN_dom"/>
</dbReference>
<dbReference type="Pfam" id="PF02212">
    <property type="entry name" value="GED"/>
    <property type="match status" value="1"/>
</dbReference>
<sequence>MPHSTPGRPRGSRNRQNLVKREPDAASRHDTVTDVSTEPGESLDAPEFYRSFIDPRGNRSNAPAPSERTVESDLADPVFQEVRAAPAASTVAAASPRNLEESFFQTSFQDIGKKLKDCNDTLGELQQLGVSHDVQLPELVLVGDQSAGKSSLMSGLANLDLPRSEGTCTRCPLHIRVSRNADWSCRVWLRKEYSYEPPDGAIHETDVTNSDPFFPWRKRPSTLVLEFKTMHDKSEIEDVLRWAQIAILNDDKNHNLFVPGRGATAMNTPIDKAAEETLAKFSPNVVALEIKGPDLPDLSFYDMPGIFQNPADANDEYLVNVVRNLSSAYIQHPSAIIICAMPMNSDAENSATFGLTRKLKAKDRTIGVLTKADLLPDGGNHAQWLEIMKGYAHATGLGYFITSRPQGKELEELKKWEERMFEDQSVDKWPAPFHQFVHRCGVERLKAFLSERLGEEFAKSLPTIKSKVKYLLDKTNRQLANLPELPSNVELEIQTCLNSFADSARIRIDDFAARINSLPNSFRDCLLEIKPKFTLKDRSDIDPVVLSDDDEPDAPAPGPATASFSTPSKRRHTAQQATPSKRSRTDHMANGAPDMVKPEDTGNINVGTPPPGHPGQNMGLVYPFTQFSDIGRGFRTLRQVKEEIQAKMKAGMPSIIPPDVYNDLAMEAIKPWNQPTNVYLQEVIRLLHVELETALNKSLENLKKRFIYPEAKRHLKSCLDFHWKETRKALQELYGDETERVMTYNTEAFNQCLKSERAVLVRFRHHMRMIGAGYAQKDLVPWEGLTEEKQVADLKKREQDSTKLKPDEFEREVEVVAYVRGYYKLAALRYSDAVTQRIVCRMIPAIRRQLRNYLDEQLGVRGPNSVNVYAKLMDEDAATANKREMLKMEQGKFIQALQSIESLESEMTSDVASIVESNGLRSDPAERRDSNVTMEVDMRYATGEA</sequence>
<dbReference type="OrthoDB" id="5061070at2759"/>
<dbReference type="InterPro" id="IPR045063">
    <property type="entry name" value="Dynamin_N"/>
</dbReference>
<dbReference type="Gene3D" id="1.20.120.1240">
    <property type="entry name" value="Dynamin, middle domain"/>
    <property type="match status" value="1"/>
</dbReference>
<feature type="compositionally biased region" description="Basic and acidic residues" evidence="1">
    <location>
        <begin position="19"/>
        <end position="32"/>
    </location>
</feature>
<dbReference type="GO" id="GO:0005525">
    <property type="term" value="F:GTP binding"/>
    <property type="evidence" value="ECO:0007669"/>
    <property type="project" value="InterPro"/>
</dbReference>
<feature type="region of interest" description="Disordered" evidence="1">
    <location>
        <begin position="544"/>
        <end position="600"/>
    </location>
</feature>
<dbReference type="CDD" id="cd08771">
    <property type="entry name" value="DLP_1"/>
    <property type="match status" value="1"/>
</dbReference>
<dbReference type="SUPFAM" id="SSF52540">
    <property type="entry name" value="P-loop containing nucleoside triphosphate hydrolases"/>
    <property type="match status" value="1"/>
</dbReference>
<dbReference type="GO" id="GO:0008017">
    <property type="term" value="F:microtubule binding"/>
    <property type="evidence" value="ECO:0007669"/>
    <property type="project" value="TreeGrafter"/>
</dbReference>
<dbReference type="GO" id="GO:0005874">
    <property type="term" value="C:microtubule"/>
    <property type="evidence" value="ECO:0007669"/>
    <property type="project" value="TreeGrafter"/>
</dbReference>
<dbReference type="Proteomes" id="UP000236546">
    <property type="component" value="Unassembled WGS sequence"/>
</dbReference>
<dbReference type="GO" id="GO:0005737">
    <property type="term" value="C:cytoplasm"/>
    <property type="evidence" value="ECO:0007669"/>
    <property type="project" value="TreeGrafter"/>
</dbReference>
<evidence type="ECO:0000313" key="5">
    <source>
        <dbReference type="Proteomes" id="UP000236546"/>
    </source>
</evidence>
<evidence type="ECO:0000259" key="3">
    <source>
        <dbReference type="PROSITE" id="PS51718"/>
    </source>
</evidence>
<dbReference type="GO" id="GO:0031623">
    <property type="term" value="P:receptor internalization"/>
    <property type="evidence" value="ECO:0007669"/>
    <property type="project" value="TreeGrafter"/>
</dbReference>
<dbReference type="InterPro" id="IPR022812">
    <property type="entry name" value="Dynamin"/>
</dbReference>
<dbReference type="InterPro" id="IPR001401">
    <property type="entry name" value="Dynamin_GTPase"/>
</dbReference>
<evidence type="ECO:0000259" key="2">
    <source>
        <dbReference type="PROSITE" id="PS51388"/>
    </source>
</evidence>
<evidence type="ECO:0000313" key="4">
    <source>
        <dbReference type="EMBL" id="PNP39806.1"/>
    </source>
</evidence>
<gene>
    <name evidence="4" type="ORF">TGAMA5MH_08325</name>
</gene>
<dbReference type="AlphaFoldDB" id="A0A2K0T2R3"/>
<dbReference type="PROSITE" id="PS51718">
    <property type="entry name" value="G_DYNAMIN_2"/>
    <property type="match status" value="1"/>
</dbReference>
<dbReference type="Gene3D" id="3.40.50.300">
    <property type="entry name" value="P-loop containing nucleotide triphosphate hydrolases"/>
    <property type="match status" value="1"/>
</dbReference>
<feature type="domain" description="Dynamin-type G" evidence="3">
    <location>
        <begin position="133"/>
        <end position="462"/>
    </location>
</feature>
<dbReference type="InterPro" id="IPR027417">
    <property type="entry name" value="P-loop_NTPase"/>
</dbReference>
<dbReference type="PANTHER" id="PTHR11566:SF131">
    <property type="entry name" value="GTPASE, PUTATIVE (AFU_ORTHOLOGUE AFUA_6G07630)-RELATED"/>
    <property type="match status" value="1"/>
</dbReference>
<organism evidence="4 5">
    <name type="scientific">Trichoderma gamsii</name>
    <dbReference type="NCBI Taxonomy" id="398673"/>
    <lineage>
        <taxon>Eukaryota</taxon>
        <taxon>Fungi</taxon>
        <taxon>Dikarya</taxon>
        <taxon>Ascomycota</taxon>
        <taxon>Pezizomycotina</taxon>
        <taxon>Sordariomycetes</taxon>
        <taxon>Hypocreomycetidae</taxon>
        <taxon>Hypocreales</taxon>
        <taxon>Hypocreaceae</taxon>
        <taxon>Trichoderma</taxon>
    </lineage>
</organism>
<comment type="caution">
    <text evidence="4">The sequence shown here is derived from an EMBL/GenBank/DDBJ whole genome shotgun (WGS) entry which is preliminary data.</text>
</comment>
<reference evidence="4 5" key="1">
    <citation type="submission" date="2017-02" db="EMBL/GenBank/DDBJ databases">
        <title>Genomes of Trichoderma spp. with biocontrol activity.</title>
        <authorList>
            <person name="Gardiner D."/>
            <person name="Kazan K."/>
            <person name="Vos C."/>
            <person name="Harvey P."/>
        </authorList>
    </citation>
    <scope>NUCLEOTIDE SEQUENCE [LARGE SCALE GENOMIC DNA]</scope>
    <source>
        <strain evidence="4 5">A5MH</strain>
    </source>
</reference>
<protein>
    <recommendedName>
        <fullName evidence="6">Dynamin family protein</fullName>
    </recommendedName>
</protein>
<evidence type="ECO:0000256" key="1">
    <source>
        <dbReference type="SAM" id="MobiDB-lite"/>
    </source>
</evidence>
<dbReference type="PRINTS" id="PR00195">
    <property type="entry name" value="DYNAMIN"/>
</dbReference>
<dbReference type="Pfam" id="PF00350">
    <property type="entry name" value="Dynamin_N"/>
    <property type="match status" value="1"/>
</dbReference>
<dbReference type="GO" id="GO:0005886">
    <property type="term" value="C:plasma membrane"/>
    <property type="evidence" value="ECO:0007669"/>
    <property type="project" value="TreeGrafter"/>
</dbReference>
<dbReference type="InterPro" id="IPR020850">
    <property type="entry name" value="GED_dom"/>
</dbReference>
<dbReference type="PROSITE" id="PS51388">
    <property type="entry name" value="GED"/>
    <property type="match status" value="1"/>
</dbReference>
<proteinExistence type="predicted"/>
<dbReference type="SMART" id="SM00053">
    <property type="entry name" value="DYNc"/>
    <property type="match status" value="1"/>
</dbReference>
<feature type="region of interest" description="Disordered" evidence="1">
    <location>
        <begin position="1"/>
        <end position="72"/>
    </location>
</feature>
<dbReference type="InterPro" id="IPR003130">
    <property type="entry name" value="GED"/>
</dbReference>
<accession>A0A2K0T2R3</accession>
<evidence type="ECO:0008006" key="6">
    <source>
        <dbReference type="Google" id="ProtNLM"/>
    </source>
</evidence>
<dbReference type="GO" id="GO:0003924">
    <property type="term" value="F:GTPase activity"/>
    <property type="evidence" value="ECO:0007669"/>
    <property type="project" value="InterPro"/>
</dbReference>
<name>A0A2K0T2R3_9HYPO</name>
<dbReference type="PANTHER" id="PTHR11566">
    <property type="entry name" value="DYNAMIN"/>
    <property type="match status" value="1"/>
</dbReference>
<feature type="domain" description="GED" evidence="2">
    <location>
        <begin position="812"/>
        <end position="908"/>
    </location>
</feature>
<dbReference type="EMBL" id="MTYH01000075">
    <property type="protein sequence ID" value="PNP39806.1"/>
    <property type="molecule type" value="Genomic_DNA"/>
</dbReference>